<keyword evidence="11" id="KW-0472">Membrane</keyword>
<feature type="disulfide bond" evidence="15">
    <location>
        <begin position="56"/>
        <end position="89"/>
    </location>
</feature>
<evidence type="ECO:0000256" key="6">
    <source>
        <dbReference type="ARBA" id="ARBA00022617"/>
    </source>
</evidence>
<feature type="domain" description="CFEM" evidence="18">
    <location>
        <begin position="5"/>
        <end position="116"/>
    </location>
</feature>
<dbReference type="GO" id="GO:0046872">
    <property type="term" value="F:metal ion binding"/>
    <property type="evidence" value="ECO:0007669"/>
    <property type="project" value="UniProtKB-UniRule"/>
</dbReference>
<keyword evidence="20" id="KW-1185">Reference proteome</keyword>
<dbReference type="GO" id="GO:0098552">
    <property type="term" value="C:side of membrane"/>
    <property type="evidence" value="ECO:0007669"/>
    <property type="project" value="UniProtKB-KW"/>
</dbReference>
<evidence type="ECO:0000256" key="12">
    <source>
        <dbReference type="ARBA" id="ARBA00023157"/>
    </source>
</evidence>
<feature type="compositionally biased region" description="Low complexity" evidence="16">
    <location>
        <begin position="98"/>
        <end position="122"/>
    </location>
</feature>
<feature type="signal peptide" evidence="17">
    <location>
        <begin position="1"/>
        <end position="18"/>
    </location>
</feature>
<evidence type="ECO:0000256" key="15">
    <source>
        <dbReference type="PROSITE-ProRule" id="PRU01356"/>
    </source>
</evidence>
<evidence type="ECO:0000313" key="20">
    <source>
        <dbReference type="Proteomes" id="UP000019478"/>
    </source>
</evidence>
<evidence type="ECO:0000256" key="16">
    <source>
        <dbReference type="SAM" id="MobiDB-lite"/>
    </source>
</evidence>
<keyword evidence="6 15" id="KW-0349">Heme</keyword>
<evidence type="ECO:0000256" key="7">
    <source>
        <dbReference type="ARBA" id="ARBA00022622"/>
    </source>
</evidence>
<dbReference type="EMBL" id="AMGY01000005">
    <property type="protein sequence ID" value="EXJ83017.1"/>
    <property type="molecule type" value="Genomic_DNA"/>
</dbReference>
<feature type="region of interest" description="Disordered" evidence="16">
    <location>
        <begin position="98"/>
        <end position="160"/>
    </location>
</feature>
<organism evidence="19 20">
    <name type="scientific">Capronia epimyces CBS 606.96</name>
    <dbReference type="NCBI Taxonomy" id="1182542"/>
    <lineage>
        <taxon>Eukaryota</taxon>
        <taxon>Fungi</taxon>
        <taxon>Dikarya</taxon>
        <taxon>Ascomycota</taxon>
        <taxon>Pezizomycotina</taxon>
        <taxon>Eurotiomycetes</taxon>
        <taxon>Chaetothyriomycetidae</taxon>
        <taxon>Chaetothyriales</taxon>
        <taxon>Herpotrichiellaceae</taxon>
        <taxon>Capronia</taxon>
    </lineage>
</organism>
<keyword evidence="8 15" id="KW-0479">Metal-binding</keyword>
<keyword evidence="12 15" id="KW-1015">Disulfide bond</keyword>
<name>W9XR49_9EURO</name>
<feature type="binding site" description="axial binding residue" evidence="15">
    <location>
        <position position="51"/>
    </location>
    <ligand>
        <name>heme</name>
        <dbReference type="ChEBI" id="CHEBI:30413"/>
    </ligand>
    <ligandPart>
        <name>Fe</name>
        <dbReference type="ChEBI" id="CHEBI:18248"/>
    </ligandPart>
</feature>
<dbReference type="SMART" id="SM00747">
    <property type="entry name" value="CFEM"/>
    <property type="match status" value="1"/>
</dbReference>
<dbReference type="eggNOG" id="ENOG502RPVX">
    <property type="taxonomic scope" value="Eukaryota"/>
</dbReference>
<dbReference type="GO" id="GO:0005576">
    <property type="term" value="C:extracellular region"/>
    <property type="evidence" value="ECO:0007669"/>
    <property type="project" value="UniProtKB-SubCell"/>
</dbReference>
<feature type="chain" id="PRO_5004933004" description="CFEM domain-containing protein" evidence="17">
    <location>
        <begin position="19"/>
        <end position="219"/>
    </location>
</feature>
<evidence type="ECO:0000256" key="17">
    <source>
        <dbReference type="SAM" id="SignalP"/>
    </source>
</evidence>
<reference evidence="19 20" key="1">
    <citation type="submission" date="2013-03" db="EMBL/GenBank/DDBJ databases">
        <title>The Genome Sequence of Capronia epimyces CBS 606.96.</title>
        <authorList>
            <consortium name="The Broad Institute Genomics Platform"/>
            <person name="Cuomo C."/>
            <person name="de Hoog S."/>
            <person name="Gorbushina A."/>
            <person name="Walker B."/>
            <person name="Young S.K."/>
            <person name="Zeng Q."/>
            <person name="Gargeya S."/>
            <person name="Fitzgerald M."/>
            <person name="Haas B."/>
            <person name="Abouelleil A."/>
            <person name="Allen A.W."/>
            <person name="Alvarado L."/>
            <person name="Arachchi H.M."/>
            <person name="Berlin A.M."/>
            <person name="Chapman S.B."/>
            <person name="Gainer-Dewar J."/>
            <person name="Goldberg J."/>
            <person name="Griggs A."/>
            <person name="Gujja S."/>
            <person name="Hansen M."/>
            <person name="Howarth C."/>
            <person name="Imamovic A."/>
            <person name="Ireland A."/>
            <person name="Larimer J."/>
            <person name="McCowan C."/>
            <person name="Murphy C."/>
            <person name="Pearson M."/>
            <person name="Poon T.W."/>
            <person name="Priest M."/>
            <person name="Roberts A."/>
            <person name="Saif S."/>
            <person name="Shea T."/>
            <person name="Sisk P."/>
            <person name="Sykes S."/>
            <person name="Wortman J."/>
            <person name="Nusbaum C."/>
            <person name="Birren B."/>
        </authorList>
    </citation>
    <scope>NUCLEOTIDE SEQUENCE [LARGE SCALE GENOMIC DNA]</scope>
    <source>
        <strain evidence="19 20">CBS 606.96</strain>
    </source>
</reference>
<keyword evidence="13" id="KW-0325">Glycoprotein</keyword>
<feature type="disulfide bond" evidence="15">
    <location>
        <begin position="33"/>
        <end position="73"/>
    </location>
</feature>
<dbReference type="GeneID" id="19170940"/>
<comment type="subcellular location">
    <subcellularLocation>
        <location evidence="1">Cell membrane</location>
        <topology evidence="1">Lipid-anchor</topology>
        <topology evidence="1">GPI-anchor</topology>
    </subcellularLocation>
    <subcellularLocation>
        <location evidence="2">Secreted</location>
    </subcellularLocation>
</comment>
<evidence type="ECO:0000256" key="14">
    <source>
        <dbReference type="ARBA" id="ARBA00023288"/>
    </source>
</evidence>
<evidence type="ECO:0000256" key="5">
    <source>
        <dbReference type="ARBA" id="ARBA00022525"/>
    </source>
</evidence>
<evidence type="ECO:0000256" key="3">
    <source>
        <dbReference type="ARBA" id="ARBA00010031"/>
    </source>
</evidence>
<evidence type="ECO:0000313" key="19">
    <source>
        <dbReference type="EMBL" id="EXJ83017.1"/>
    </source>
</evidence>
<evidence type="ECO:0000256" key="13">
    <source>
        <dbReference type="ARBA" id="ARBA00023180"/>
    </source>
</evidence>
<proteinExistence type="inferred from homology"/>
<evidence type="ECO:0000256" key="10">
    <source>
        <dbReference type="ARBA" id="ARBA00023004"/>
    </source>
</evidence>
<keyword evidence="14" id="KW-0449">Lipoprotein</keyword>
<feature type="compositionally biased region" description="Low complexity" evidence="16">
    <location>
        <begin position="131"/>
        <end position="160"/>
    </location>
</feature>
<dbReference type="Pfam" id="PF05730">
    <property type="entry name" value="CFEM"/>
    <property type="match status" value="1"/>
</dbReference>
<dbReference type="STRING" id="1182542.W9XR49"/>
<evidence type="ECO:0000256" key="2">
    <source>
        <dbReference type="ARBA" id="ARBA00004613"/>
    </source>
</evidence>
<dbReference type="HOGENOM" id="CLU_082461_0_0_1"/>
<comment type="caution">
    <text evidence="19">The sequence shown here is derived from an EMBL/GenBank/DDBJ whole genome shotgun (WGS) entry which is preliminary data.</text>
</comment>
<evidence type="ECO:0000256" key="8">
    <source>
        <dbReference type="ARBA" id="ARBA00022723"/>
    </source>
</evidence>
<dbReference type="Proteomes" id="UP000019478">
    <property type="component" value="Unassembled WGS sequence"/>
</dbReference>
<keyword evidence="10 15" id="KW-0408">Iron</keyword>
<keyword evidence="4" id="KW-1003">Cell membrane</keyword>
<dbReference type="PANTHER" id="PTHR37928">
    <property type="entry name" value="CFEM DOMAIN PROTEIN (AFU_ORTHOLOGUE AFUA_6G14090)"/>
    <property type="match status" value="1"/>
</dbReference>
<evidence type="ECO:0000256" key="9">
    <source>
        <dbReference type="ARBA" id="ARBA00022729"/>
    </source>
</evidence>
<evidence type="ECO:0000256" key="1">
    <source>
        <dbReference type="ARBA" id="ARBA00004609"/>
    </source>
</evidence>
<dbReference type="PANTHER" id="PTHR37928:SF2">
    <property type="entry name" value="GPI ANCHORED CFEM DOMAIN PROTEIN (AFU_ORTHOLOGUE AFUA_6G10580)"/>
    <property type="match status" value="1"/>
</dbReference>
<sequence>MHGTGLALSLLLSALALASPQVSTGTLSGLPACAQDAASAALGSAGCPLTDTSCICGSTAFINAITNTITQSCSAADVSAAIEFGRTICGPSLAAGSGTTSSASQESSPATTAATSTPTGTDTDNDSYAASTTTVPVTLTSMTSIPDSSPTLSVSTSTPPTNNTTAILTSVCSATLTATTTGSGTSPVAYTGAAVAVNGKSGQGFVAALMAVAGAVAWL</sequence>
<comment type="similarity">
    <text evidence="3">Belongs to the RBT5 family.</text>
</comment>
<comment type="caution">
    <text evidence="15">Lacks conserved residue(s) required for the propagation of feature annotation.</text>
</comment>
<dbReference type="GO" id="GO:0005886">
    <property type="term" value="C:plasma membrane"/>
    <property type="evidence" value="ECO:0007669"/>
    <property type="project" value="UniProtKB-SubCell"/>
</dbReference>
<dbReference type="InterPro" id="IPR051735">
    <property type="entry name" value="CFEM_domain"/>
</dbReference>
<gene>
    <name evidence="19" type="ORF">A1O3_06834</name>
</gene>
<evidence type="ECO:0000259" key="18">
    <source>
        <dbReference type="PROSITE" id="PS52012"/>
    </source>
</evidence>
<dbReference type="PROSITE" id="PS52012">
    <property type="entry name" value="CFEM"/>
    <property type="match status" value="1"/>
</dbReference>
<evidence type="ECO:0000256" key="11">
    <source>
        <dbReference type="ARBA" id="ARBA00023136"/>
    </source>
</evidence>
<evidence type="ECO:0000256" key="4">
    <source>
        <dbReference type="ARBA" id="ARBA00022475"/>
    </source>
</evidence>
<dbReference type="InterPro" id="IPR008427">
    <property type="entry name" value="Extracellular_membr_CFEM_dom"/>
</dbReference>
<keyword evidence="7" id="KW-0336">GPI-anchor</keyword>
<feature type="disulfide bond" evidence="15">
    <location>
        <begin position="47"/>
        <end position="54"/>
    </location>
</feature>
<protein>
    <recommendedName>
        <fullName evidence="18">CFEM domain-containing protein</fullName>
    </recommendedName>
</protein>
<dbReference type="RefSeq" id="XP_007735140.1">
    <property type="nucleotide sequence ID" value="XM_007736950.1"/>
</dbReference>
<keyword evidence="9 17" id="KW-0732">Signal</keyword>
<keyword evidence="5" id="KW-0964">Secreted</keyword>
<accession>W9XR49</accession>
<dbReference type="AlphaFoldDB" id="W9XR49"/>